<keyword evidence="6" id="KW-0472">Membrane</keyword>
<dbReference type="EMBL" id="JABTTQ020000006">
    <property type="protein sequence ID" value="KAK6152868.1"/>
    <property type="molecule type" value="Genomic_DNA"/>
</dbReference>
<dbReference type="InterPro" id="IPR011009">
    <property type="entry name" value="Kinase-like_dom_sf"/>
</dbReference>
<evidence type="ECO:0000256" key="4">
    <source>
        <dbReference type="ARBA" id="ARBA00022729"/>
    </source>
</evidence>
<comment type="caution">
    <text evidence="9">The sequence shown here is derived from an EMBL/GenBank/DDBJ whole genome shotgun (WGS) entry which is preliminary data.</text>
</comment>
<keyword evidence="2" id="KW-0723">Serine/threonine-protein kinase</keyword>
<dbReference type="SUPFAM" id="SSF56112">
    <property type="entry name" value="Protein kinase-like (PK-like)"/>
    <property type="match status" value="1"/>
</dbReference>
<keyword evidence="2" id="KW-0808">Transferase</keyword>
<reference evidence="9 10" key="1">
    <citation type="journal article" date="2021" name="Comput. Struct. Biotechnol. J.">
        <title>De novo genome assembly of the potent medicinal plant Rehmannia glutinosa using nanopore technology.</title>
        <authorList>
            <person name="Ma L."/>
            <person name="Dong C."/>
            <person name="Song C."/>
            <person name="Wang X."/>
            <person name="Zheng X."/>
            <person name="Niu Y."/>
            <person name="Chen S."/>
            <person name="Feng W."/>
        </authorList>
    </citation>
    <scope>NUCLEOTIDE SEQUENCE [LARGE SCALE GENOMIC DNA]</scope>
    <source>
        <strain evidence="9">DH-2019</strain>
    </source>
</reference>
<keyword evidence="2" id="KW-0418">Kinase</keyword>
<dbReference type="PROSITE" id="PS50011">
    <property type="entry name" value="PROTEIN_KINASE_DOM"/>
    <property type="match status" value="1"/>
</dbReference>
<dbReference type="Gene3D" id="1.10.510.10">
    <property type="entry name" value="Transferase(Phosphotransferase) domain 1"/>
    <property type="match status" value="1"/>
</dbReference>
<evidence type="ECO:0000256" key="1">
    <source>
        <dbReference type="ARBA" id="ARBA00004479"/>
    </source>
</evidence>
<keyword evidence="4" id="KW-0732">Signal</keyword>
<organism evidence="9 10">
    <name type="scientific">Rehmannia glutinosa</name>
    <name type="common">Chinese foxglove</name>
    <dbReference type="NCBI Taxonomy" id="99300"/>
    <lineage>
        <taxon>Eukaryota</taxon>
        <taxon>Viridiplantae</taxon>
        <taxon>Streptophyta</taxon>
        <taxon>Embryophyta</taxon>
        <taxon>Tracheophyta</taxon>
        <taxon>Spermatophyta</taxon>
        <taxon>Magnoliopsida</taxon>
        <taxon>eudicotyledons</taxon>
        <taxon>Gunneridae</taxon>
        <taxon>Pentapetalae</taxon>
        <taxon>asterids</taxon>
        <taxon>lamiids</taxon>
        <taxon>Lamiales</taxon>
        <taxon>Orobanchaceae</taxon>
        <taxon>Rehmannieae</taxon>
        <taxon>Rehmannia</taxon>
    </lineage>
</organism>
<evidence type="ECO:0000256" key="2">
    <source>
        <dbReference type="ARBA" id="ARBA00022527"/>
    </source>
</evidence>
<evidence type="ECO:0000259" key="8">
    <source>
        <dbReference type="PROSITE" id="PS50011"/>
    </source>
</evidence>
<evidence type="ECO:0000313" key="9">
    <source>
        <dbReference type="EMBL" id="KAK6152868.1"/>
    </source>
</evidence>
<dbReference type="PROSITE" id="PS00108">
    <property type="entry name" value="PROTEIN_KINASE_ST"/>
    <property type="match status" value="1"/>
</dbReference>
<protein>
    <recommendedName>
        <fullName evidence="8">Protein kinase domain-containing protein</fullName>
    </recommendedName>
</protein>
<dbReference type="InterPro" id="IPR045874">
    <property type="entry name" value="LRK10/LRL21-25-like"/>
</dbReference>
<accession>A0ABR0X0V9</accession>
<dbReference type="Proteomes" id="UP001318860">
    <property type="component" value="Unassembled WGS sequence"/>
</dbReference>
<proteinExistence type="predicted"/>
<evidence type="ECO:0000256" key="7">
    <source>
        <dbReference type="ARBA" id="ARBA00023180"/>
    </source>
</evidence>
<comment type="subcellular location">
    <subcellularLocation>
        <location evidence="1">Membrane</location>
        <topology evidence="1">Single-pass type I membrane protein</topology>
    </subcellularLocation>
</comment>
<keyword evidence="3" id="KW-0812">Transmembrane</keyword>
<dbReference type="PANTHER" id="PTHR27009">
    <property type="entry name" value="RUST RESISTANCE KINASE LR10-RELATED"/>
    <property type="match status" value="1"/>
</dbReference>
<dbReference type="InterPro" id="IPR008271">
    <property type="entry name" value="Ser/Thr_kinase_AS"/>
</dbReference>
<dbReference type="Pfam" id="PF00069">
    <property type="entry name" value="Pkinase"/>
    <property type="match status" value="1"/>
</dbReference>
<name>A0ABR0X0V9_REHGL</name>
<dbReference type="SMART" id="SM00220">
    <property type="entry name" value="S_TKc"/>
    <property type="match status" value="1"/>
</dbReference>
<dbReference type="InterPro" id="IPR000719">
    <property type="entry name" value="Prot_kinase_dom"/>
</dbReference>
<evidence type="ECO:0000313" key="10">
    <source>
        <dbReference type="Proteomes" id="UP001318860"/>
    </source>
</evidence>
<feature type="domain" description="Protein kinase" evidence="8">
    <location>
        <begin position="1"/>
        <end position="195"/>
    </location>
</feature>
<keyword evidence="5" id="KW-1133">Transmembrane helix</keyword>
<evidence type="ECO:0000256" key="3">
    <source>
        <dbReference type="ARBA" id="ARBA00022692"/>
    </source>
</evidence>
<gene>
    <name evidence="9" type="ORF">DH2020_012507</name>
</gene>
<keyword evidence="10" id="KW-1185">Reference proteome</keyword>
<evidence type="ECO:0000256" key="6">
    <source>
        <dbReference type="ARBA" id="ARBA00023136"/>
    </source>
</evidence>
<evidence type="ECO:0000256" key="5">
    <source>
        <dbReference type="ARBA" id="ARBA00022989"/>
    </source>
</evidence>
<keyword evidence="7" id="KW-0325">Glycoprotein</keyword>
<sequence>MAAVEADDGSEELDLDRLYEIAVSVAKGLEYLHTGCNTRIVHFDIKPQNILLDEDFCLKISDFGLAKLCKKKQSLLSVIGMSGTIGYIAPKMFSRNFGVVLHKLDVYSYGMMVLEMDGANKFTNPSDRPWISKVVEMLEGRLQSIQIPPKPVLFVPNTLPVLEFSSSFSSYDETEPSAEEIIWSQGVSVNVKKKK</sequence>